<protein>
    <submittedName>
        <fullName evidence="8">Disease resistance protein RPM1-like</fullName>
    </submittedName>
</protein>
<dbReference type="InterPro" id="IPR027417">
    <property type="entry name" value="P-loop_NTPase"/>
</dbReference>
<keyword evidence="3" id="KW-0611">Plant defense</keyword>
<keyword evidence="7" id="KW-1185">Reference proteome</keyword>
<feature type="domain" description="Disease resistance R13L4/SHOC-2-like LRR" evidence="6">
    <location>
        <begin position="420"/>
        <end position="697"/>
    </location>
</feature>
<evidence type="ECO:0000259" key="6">
    <source>
        <dbReference type="Pfam" id="PF23598"/>
    </source>
</evidence>
<dbReference type="SUPFAM" id="SSF52540">
    <property type="entry name" value="P-loop containing nucleoside triphosphate hydrolases"/>
    <property type="match status" value="1"/>
</dbReference>
<reference evidence="8" key="1">
    <citation type="submission" date="2025-08" db="UniProtKB">
        <authorList>
            <consortium name="RefSeq"/>
        </authorList>
    </citation>
    <scope>IDENTIFICATION</scope>
    <source>
        <tissue evidence="8">Seedling</tissue>
    </source>
</reference>
<dbReference type="RefSeq" id="XP_060673311.1">
    <property type="nucleotide sequence ID" value="XM_060817328.1"/>
</dbReference>
<dbReference type="CDD" id="cd14798">
    <property type="entry name" value="RX-CC_like"/>
    <property type="match status" value="1"/>
</dbReference>
<evidence type="ECO:0000259" key="5">
    <source>
        <dbReference type="Pfam" id="PF18052"/>
    </source>
</evidence>
<dbReference type="Pfam" id="PF00931">
    <property type="entry name" value="NB-ARC"/>
    <property type="match status" value="1"/>
</dbReference>
<dbReference type="InterPro" id="IPR032675">
    <property type="entry name" value="LRR_dom_sf"/>
</dbReference>
<dbReference type="InterPro" id="IPR041118">
    <property type="entry name" value="Rx_N"/>
</dbReference>
<evidence type="ECO:0000313" key="8">
    <source>
        <dbReference type="RefSeq" id="XP_060673311.1"/>
    </source>
</evidence>
<keyword evidence="1" id="KW-0677">Repeat</keyword>
<dbReference type="InterPro" id="IPR002182">
    <property type="entry name" value="NB-ARC"/>
</dbReference>
<name>A0ABM4A9A6_ZIZJJ</name>
<feature type="domain" description="Disease resistance N-terminal" evidence="5">
    <location>
        <begin position="5"/>
        <end position="93"/>
    </location>
</feature>
<dbReference type="Gene3D" id="3.80.10.10">
    <property type="entry name" value="Ribonuclease Inhibitor"/>
    <property type="match status" value="1"/>
</dbReference>
<keyword evidence="2" id="KW-0547">Nucleotide-binding</keyword>
<dbReference type="PANTHER" id="PTHR19338">
    <property type="entry name" value="TRANSLOCASE OF INNER MITOCHONDRIAL MEMBRANE 13 HOMOLOG"/>
    <property type="match status" value="1"/>
</dbReference>
<dbReference type="Pfam" id="PF18052">
    <property type="entry name" value="Rx_N"/>
    <property type="match status" value="1"/>
</dbReference>
<evidence type="ECO:0000313" key="7">
    <source>
        <dbReference type="Proteomes" id="UP001652623"/>
    </source>
</evidence>
<evidence type="ECO:0000256" key="2">
    <source>
        <dbReference type="ARBA" id="ARBA00022741"/>
    </source>
</evidence>
<proteinExistence type="predicted"/>
<dbReference type="SUPFAM" id="SSF52058">
    <property type="entry name" value="L domain-like"/>
    <property type="match status" value="1"/>
</dbReference>
<organism evidence="7 8">
    <name type="scientific">Ziziphus jujuba</name>
    <name type="common">Chinese jujube</name>
    <name type="synonym">Ziziphus sativa</name>
    <dbReference type="NCBI Taxonomy" id="326968"/>
    <lineage>
        <taxon>Eukaryota</taxon>
        <taxon>Viridiplantae</taxon>
        <taxon>Streptophyta</taxon>
        <taxon>Embryophyta</taxon>
        <taxon>Tracheophyta</taxon>
        <taxon>Spermatophyta</taxon>
        <taxon>Magnoliopsida</taxon>
        <taxon>eudicotyledons</taxon>
        <taxon>Gunneridae</taxon>
        <taxon>Pentapetalae</taxon>
        <taxon>rosids</taxon>
        <taxon>fabids</taxon>
        <taxon>Rosales</taxon>
        <taxon>Rhamnaceae</taxon>
        <taxon>Paliureae</taxon>
        <taxon>Ziziphus</taxon>
    </lineage>
</organism>
<dbReference type="InterPro" id="IPR055414">
    <property type="entry name" value="LRR_R13L4/SHOC2-like"/>
</dbReference>
<accession>A0ABM4A9A6</accession>
<evidence type="ECO:0000256" key="3">
    <source>
        <dbReference type="ARBA" id="ARBA00022821"/>
    </source>
</evidence>
<evidence type="ECO:0000256" key="1">
    <source>
        <dbReference type="ARBA" id="ARBA00022737"/>
    </source>
</evidence>
<sequence>MTEIVLTSVIGKLVQLLIEEAKLFKGAHKTVKNLKNELELIYSLSKDADTRWEKERMRERLKAWLKQLREEAYEVEDVMDEYLLHATKHHYHRHGIFLSFLRKISHQIKALNLSYSITYQIQNIQTSLRELKDRGETYGLRPFDQQRVISRGMKNVEQHHDPRLAALFVEENELVGIDIKRDVLVRKLVRGESTRIVISLIGQGGVGKTTLAKKVYDNKEVKARFNFHAWISVSQSYNIEKILKSIAMQIYPAAITESIAGDMDTLPKLISILRQSLETKRYVIVFYDIWYINFWKVMKLAFPNNDEGSRIVITTRNDEVASSYKEAPCDFVLKIQPLSQELSWEFFCKKAFRFEFETRCPRELEELSLKIIVDCLRFCTETKRQTLVQVAEEYLNELINRNLVQTWNVEDLRGVRSVFLFNIDKLEVINVDLIKKFKLLKVLDVSNAPLCHLPEEMGKLLHLKETCILDLPIEINKLWNLQHILAFCHDLKLAEISKALQGVKIHKGFGCLEELQTLLVVDAYQSGIGAIKELEKLKKLKALGISELSAETGKTLCSSIEKMNHLNLLSFHSINEEEILDVQHISSPPCFLTQLYLIGKLQKLPKWIKKVQNLHILNLYHSRLTNDPLKLLEHLPNLEFLDMHRAYEGEELHFQEGSFRKLKHLALEKLDGLKVLKIDKGALPVLENLFLGPHPLMKEVLSDIKHLEKLEFLKAYDMPKEFVLGLQPDGGRDYWKVEHVACVIFCYNVVARNYESYKLGDSELLQRLQG</sequence>
<feature type="domain" description="NB-ARC" evidence="4">
    <location>
        <begin position="184"/>
        <end position="353"/>
    </location>
</feature>
<gene>
    <name evidence="8" type="primary">LOC107421681</name>
</gene>
<dbReference type="GeneID" id="107421681"/>
<dbReference type="Proteomes" id="UP001652623">
    <property type="component" value="Chromosome 5"/>
</dbReference>
<dbReference type="PRINTS" id="PR00364">
    <property type="entry name" value="DISEASERSIST"/>
</dbReference>
<dbReference type="InterPro" id="IPR038005">
    <property type="entry name" value="RX-like_CC"/>
</dbReference>
<evidence type="ECO:0000259" key="4">
    <source>
        <dbReference type="Pfam" id="PF00931"/>
    </source>
</evidence>
<dbReference type="PANTHER" id="PTHR19338:SF32">
    <property type="entry name" value="OS06G0287500 PROTEIN"/>
    <property type="match status" value="1"/>
</dbReference>
<dbReference type="Gene3D" id="3.40.50.300">
    <property type="entry name" value="P-loop containing nucleotide triphosphate hydrolases"/>
    <property type="match status" value="1"/>
</dbReference>
<dbReference type="Gene3D" id="1.20.5.4130">
    <property type="match status" value="1"/>
</dbReference>
<dbReference type="Pfam" id="PF23598">
    <property type="entry name" value="LRR_14"/>
    <property type="match status" value="1"/>
</dbReference>